<evidence type="ECO:0000256" key="1">
    <source>
        <dbReference type="SAM" id="Phobius"/>
    </source>
</evidence>
<proteinExistence type="predicted"/>
<protein>
    <submittedName>
        <fullName evidence="2">Uncharacterized protein</fullName>
    </submittedName>
</protein>
<sequence length="80" mass="9579">MGENESDERTKDMKTRSPFSLFVFLPLPRPENWVAGTTVSILCTSNFLWCVKYHDILMRKKKREIMRINIHENYQLTIFI</sequence>
<dbReference type="AlphaFoldDB" id="A0AAW2G421"/>
<dbReference type="Proteomes" id="UP001430953">
    <property type="component" value="Unassembled WGS sequence"/>
</dbReference>
<accession>A0AAW2G421</accession>
<feature type="transmembrane region" description="Helical" evidence="1">
    <location>
        <begin position="33"/>
        <end position="51"/>
    </location>
</feature>
<reference evidence="2 3" key="1">
    <citation type="submission" date="2023-03" db="EMBL/GenBank/DDBJ databases">
        <title>High recombination rates correlate with genetic variation in Cardiocondyla obscurior ants.</title>
        <authorList>
            <person name="Errbii M."/>
        </authorList>
    </citation>
    <scope>NUCLEOTIDE SEQUENCE [LARGE SCALE GENOMIC DNA]</scope>
    <source>
        <strain evidence="2">Alpha-2009</strain>
        <tissue evidence="2">Whole body</tissue>
    </source>
</reference>
<keyword evidence="1" id="KW-1133">Transmembrane helix</keyword>
<organism evidence="2 3">
    <name type="scientific">Cardiocondyla obscurior</name>
    <dbReference type="NCBI Taxonomy" id="286306"/>
    <lineage>
        <taxon>Eukaryota</taxon>
        <taxon>Metazoa</taxon>
        <taxon>Ecdysozoa</taxon>
        <taxon>Arthropoda</taxon>
        <taxon>Hexapoda</taxon>
        <taxon>Insecta</taxon>
        <taxon>Pterygota</taxon>
        <taxon>Neoptera</taxon>
        <taxon>Endopterygota</taxon>
        <taxon>Hymenoptera</taxon>
        <taxon>Apocrita</taxon>
        <taxon>Aculeata</taxon>
        <taxon>Formicoidea</taxon>
        <taxon>Formicidae</taxon>
        <taxon>Myrmicinae</taxon>
        <taxon>Cardiocondyla</taxon>
    </lineage>
</organism>
<evidence type="ECO:0000313" key="2">
    <source>
        <dbReference type="EMBL" id="KAL0120867.1"/>
    </source>
</evidence>
<evidence type="ECO:0000313" key="3">
    <source>
        <dbReference type="Proteomes" id="UP001430953"/>
    </source>
</evidence>
<keyword evidence="1" id="KW-0812">Transmembrane</keyword>
<name>A0AAW2G421_9HYME</name>
<dbReference type="EMBL" id="JADYXP020000007">
    <property type="protein sequence ID" value="KAL0120867.1"/>
    <property type="molecule type" value="Genomic_DNA"/>
</dbReference>
<keyword evidence="1" id="KW-0472">Membrane</keyword>
<keyword evidence="3" id="KW-1185">Reference proteome</keyword>
<gene>
    <name evidence="2" type="ORF">PUN28_008506</name>
</gene>
<comment type="caution">
    <text evidence="2">The sequence shown here is derived from an EMBL/GenBank/DDBJ whole genome shotgun (WGS) entry which is preliminary data.</text>
</comment>